<dbReference type="Proteomes" id="UP000052052">
    <property type="component" value="Unassembled WGS sequence"/>
</dbReference>
<accession>A0A0R0CIF4</accession>
<keyword evidence="3 5" id="KW-1133">Transmembrane helix</keyword>
<feature type="transmembrane region" description="Helical" evidence="5">
    <location>
        <begin position="173"/>
        <end position="206"/>
    </location>
</feature>
<evidence type="ECO:0000256" key="5">
    <source>
        <dbReference type="SAM" id="Phobius"/>
    </source>
</evidence>
<feature type="transmembrane region" description="Helical" evidence="5">
    <location>
        <begin position="12"/>
        <end position="40"/>
    </location>
</feature>
<dbReference type="PATRIC" id="fig|344882.3.peg.282"/>
<name>A0A0R0CIF4_9GAMM</name>
<feature type="domain" description="O-antigen ligase-related" evidence="6">
    <location>
        <begin position="177"/>
        <end position="333"/>
    </location>
</feature>
<dbReference type="PANTHER" id="PTHR37422:SF23">
    <property type="entry name" value="TEICHURONIC ACID BIOSYNTHESIS PROTEIN TUAE"/>
    <property type="match status" value="1"/>
</dbReference>
<dbReference type="InterPro" id="IPR051533">
    <property type="entry name" value="WaaL-like"/>
</dbReference>
<feature type="transmembrane region" description="Helical" evidence="5">
    <location>
        <begin position="213"/>
        <end position="234"/>
    </location>
</feature>
<reference evidence="7 8" key="1">
    <citation type="submission" date="2015-05" db="EMBL/GenBank/DDBJ databases">
        <title>Genome sequencing and analysis of members of genus Stenotrophomonas.</title>
        <authorList>
            <person name="Patil P.P."/>
            <person name="Midha S."/>
            <person name="Patil P.B."/>
        </authorList>
    </citation>
    <scope>NUCLEOTIDE SEQUENCE [LARGE SCALE GENOMIC DNA]</scope>
    <source>
        <strain evidence="7 8">DSM 21858</strain>
    </source>
</reference>
<evidence type="ECO:0000256" key="4">
    <source>
        <dbReference type="ARBA" id="ARBA00023136"/>
    </source>
</evidence>
<sequence>MREPSTAGRLFFLATIAAPALILIPKGLAVFALLLLLATLLSWKSSNRPSMALPATWVRAAWLLAVLPLAIAALSVSWFNLPWSELGKIARLLLLPWCAWLAWRTASSRNGLWWGALAGVLVAFCVALLQTASGIERANAGGNPITFANLVLMLLVLAVFCRPRTRDGRTLTLLLAVLAMGIASIVMSGSRGVLPGLALVLLLGLVGKQGRRFWIRMGVSLAALSLLCACLLWVPSLSSQSRLANIAPELARYERGDGNSSVGARLELWSRAWEALRQHPLTGTGLRQFDRAVVLAPECASSAPPHWCRLRHAHNDLFEWAATMGVPGGLALILIYLLPALFFLRCIGRAPPGRMYGAAWAGLVMVLAFASAGLSQSMFAHAASATAYALFIGCLAGIALNEQRQPASTMDATRAGR</sequence>
<dbReference type="AlphaFoldDB" id="A0A0R0CIF4"/>
<feature type="transmembrane region" description="Helical" evidence="5">
    <location>
        <begin position="320"/>
        <end position="344"/>
    </location>
</feature>
<proteinExistence type="predicted"/>
<evidence type="ECO:0000313" key="8">
    <source>
        <dbReference type="Proteomes" id="UP000052052"/>
    </source>
</evidence>
<evidence type="ECO:0000256" key="1">
    <source>
        <dbReference type="ARBA" id="ARBA00004141"/>
    </source>
</evidence>
<evidence type="ECO:0000256" key="3">
    <source>
        <dbReference type="ARBA" id="ARBA00022989"/>
    </source>
</evidence>
<keyword evidence="8" id="KW-1185">Reference proteome</keyword>
<dbReference type="PANTHER" id="PTHR37422">
    <property type="entry name" value="TEICHURONIC ACID BIOSYNTHESIS PROTEIN TUAE"/>
    <property type="match status" value="1"/>
</dbReference>
<keyword evidence="4 5" id="KW-0472">Membrane</keyword>
<organism evidence="7 8">
    <name type="scientific">Pseudoxanthomonas dokdonensis</name>
    <dbReference type="NCBI Taxonomy" id="344882"/>
    <lineage>
        <taxon>Bacteria</taxon>
        <taxon>Pseudomonadati</taxon>
        <taxon>Pseudomonadota</taxon>
        <taxon>Gammaproteobacteria</taxon>
        <taxon>Lysobacterales</taxon>
        <taxon>Lysobacteraceae</taxon>
        <taxon>Pseudoxanthomonas</taxon>
    </lineage>
</organism>
<keyword evidence="2 5" id="KW-0812">Transmembrane</keyword>
<dbReference type="InterPro" id="IPR007016">
    <property type="entry name" value="O-antigen_ligase-rel_domated"/>
</dbReference>
<protein>
    <recommendedName>
        <fullName evidence="6">O-antigen ligase-related domain-containing protein</fullName>
    </recommendedName>
</protein>
<evidence type="ECO:0000256" key="2">
    <source>
        <dbReference type="ARBA" id="ARBA00022692"/>
    </source>
</evidence>
<evidence type="ECO:0000259" key="6">
    <source>
        <dbReference type="Pfam" id="PF04932"/>
    </source>
</evidence>
<feature type="transmembrane region" description="Helical" evidence="5">
    <location>
        <begin position="112"/>
        <end position="129"/>
    </location>
</feature>
<dbReference type="Pfam" id="PF04932">
    <property type="entry name" value="Wzy_C"/>
    <property type="match status" value="1"/>
</dbReference>
<feature type="transmembrane region" description="Helical" evidence="5">
    <location>
        <begin position="60"/>
        <end position="81"/>
    </location>
</feature>
<feature type="transmembrane region" description="Helical" evidence="5">
    <location>
        <begin position="380"/>
        <end position="400"/>
    </location>
</feature>
<gene>
    <name evidence="7" type="ORF">ABB29_09575</name>
</gene>
<dbReference type="EMBL" id="LDJL01000010">
    <property type="protein sequence ID" value="KRG69365.1"/>
    <property type="molecule type" value="Genomic_DNA"/>
</dbReference>
<dbReference type="GO" id="GO:0016020">
    <property type="term" value="C:membrane"/>
    <property type="evidence" value="ECO:0007669"/>
    <property type="project" value="UniProtKB-SubCell"/>
</dbReference>
<comment type="subcellular location">
    <subcellularLocation>
        <location evidence="1">Membrane</location>
        <topology evidence="1">Multi-pass membrane protein</topology>
    </subcellularLocation>
</comment>
<dbReference type="STRING" id="344882.ABB29_09575"/>
<comment type="caution">
    <text evidence="7">The sequence shown here is derived from an EMBL/GenBank/DDBJ whole genome shotgun (WGS) entry which is preliminary data.</text>
</comment>
<feature type="transmembrane region" description="Helical" evidence="5">
    <location>
        <begin position="141"/>
        <end position="161"/>
    </location>
</feature>
<feature type="transmembrane region" description="Helical" evidence="5">
    <location>
        <begin position="356"/>
        <end position="374"/>
    </location>
</feature>
<evidence type="ECO:0000313" key="7">
    <source>
        <dbReference type="EMBL" id="KRG69365.1"/>
    </source>
</evidence>